<evidence type="ECO:0000256" key="1">
    <source>
        <dbReference type="SAM" id="MobiDB-lite"/>
    </source>
</evidence>
<feature type="compositionally biased region" description="Low complexity" evidence="1">
    <location>
        <begin position="78"/>
        <end position="89"/>
    </location>
</feature>
<reference evidence="2" key="2">
    <citation type="submission" date="2021-09" db="EMBL/GenBank/DDBJ databases">
        <authorList>
            <person name="Jia N."/>
            <person name="Wang J."/>
            <person name="Shi W."/>
            <person name="Du L."/>
            <person name="Sun Y."/>
            <person name="Zhan W."/>
            <person name="Jiang J."/>
            <person name="Wang Q."/>
            <person name="Zhang B."/>
            <person name="Ji P."/>
            <person name="Sakyi L.B."/>
            <person name="Cui X."/>
            <person name="Yuan T."/>
            <person name="Jiang B."/>
            <person name="Yang W."/>
            <person name="Lam T.T.-Y."/>
            <person name="Chang Q."/>
            <person name="Ding S."/>
            <person name="Wang X."/>
            <person name="Zhu J."/>
            <person name="Ruan X."/>
            <person name="Zhao L."/>
            <person name="Wei J."/>
            <person name="Que T."/>
            <person name="Du C."/>
            <person name="Cheng J."/>
            <person name="Dai P."/>
            <person name="Han X."/>
            <person name="Huang E."/>
            <person name="Gao Y."/>
            <person name="Liu J."/>
            <person name="Shao H."/>
            <person name="Ye R."/>
            <person name="Li L."/>
            <person name="Wei W."/>
            <person name="Wang X."/>
            <person name="Wang C."/>
            <person name="Huo Q."/>
            <person name="Li W."/>
            <person name="Guo W."/>
            <person name="Chen H."/>
            <person name="Chen S."/>
            <person name="Zhou L."/>
            <person name="Zhou L."/>
            <person name="Ni X."/>
            <person name="Tian J."/>
            <person name="Zhou Y."/>
            <person name="Sheng Y."/>
            <person name="Liu T."/>
            <person name="Pan Y."/>
            <person name="Xia L."/>
            <person name="Li J."/>
            <person name="Zhao F."/>
            <person name="Cao W."/>
        </authorList>
    </citation>
    <scope>NUCLEOTIDE SEQUENCE</scope>
    <source>
        <strain evidence="2">Rsan-2018</strain>
        <tissue evidence="2">Larvae</tissue>
    </source>
</reference>
<dbReference type="VEuPathDB" id="VectorBase:RSAN_040605"/>
<evidence type="ECO:0000313" key="3">
    <source>
        <dbReference type="Proteomes" id="UP000821837"/>
    </source>
</evidence>
<keyword evidence="3" id="KW-1185">Reference proteome</keyword>
<dbReference type="PROSITE" id="PS51257">
    <property type="entry name" value="PROKAR_LIPOPROTEIN"/>
    <property type="match status" value="1"/>
</dbReference>
<comment type="caution">
    <text evidence="2">The sequence shown here is derived from an EMBL/GenBank/DDBJ whole genome shotgun (WGS) entry which is preliminary data.</text>
</comment>
<feature type="compositionally biased region" description="Basic and acidic residues" evidence="1">
    <location>
        <begin position="66"/>
        <end position="76"/>
    </location>
</feature>
<reference evidence="2" key="1">
    <citation type="journal article" date="2020" name="Cell">
        <title>Large-Scale Comparative Analyses of Tick Genomes Elucidate Their Genetic Diversity and Vector Capacities.</title>
        <authorList>
            <consortium name="Tick Genome and Microbiome Consortium (TIGMIC)"/>
            <person name="Jia N."/>
            <person name="Wang J."/>
            <person name="Shi W."/>
            <person name="Du L."/>
            <person name="Sun Y."/>
            <person name="Zhan W."/>
            <person name="Jiang J.F."/>
            <person name="Wang Q."/>
            <person name="Zhang B."/>
            <person name="Ji P."/>
            <person name="Bell-Sakyi L."/>
            <person name="Cui X.M."/>
            <person name="Yuan T.T."/>
            <person name="Jiang B.G."/>
            <person name="Yang W.F."/>
            <person name="Lam T.T."/>
            <person name="Chang Q.C."/>
            <person name="Ding S.J."/>
            <person name="Wang X.J."/>
            <person name="Zhu J.G."/>
            <person name="Ruan X.D."/>
            <person name="Zhao L."/>
            <person name="Wei J.T."/>
            <person name="Ye R.Z."/>
            <person name="Que T.C."/>
            <person name="Du C.H."/>
            <person name="Zhou Y.H."/>
            <person name="Cheng J.X."/>
            <person name="Dai P.F."/>
            <person name="Guo W.B."/>
            <person name="Han X.H."/>
            <person name="Huang E.J."/>
            <person name="Li L.F."/>
            <person name="Wei W."/>
            <person name="Gao Y.C."/>
            <person name="Liu J.Z."/>
            <person name="Shao H.Z."/>
            <person name="Wang X."/>
            <person name="Wang C.C."/>
            <person name="Yang T.C."/>
            <person name="Huo Q.B."/>
            <person name="Li W."/>
            <person name="Chen H.Y."/>
            <person name="Chen S.E."/>
            <person name="Zhou L.G."/>
            <person name="Ni X.B."/>
            <person name="Tian J.H."/>
            <person name="Sheng Y."/>
            <person name="Liu T."/>
            <person name="Pan Y.S."/>
            <person name="Xia L.Y."/>
            <person name="Li J."/>
            <person name="Zhao F."/>
            <person name="Cao W.C."/>
        </authorList>
    </citation>
    <scope>NUCLEOTIDE SEQUENCE</scope>
    <source>
        <strain evidence="2">Rsan-2018</strain>
    </source>
</reference>
<dbReference type="EMBL" id="JABSTV010001254">
    <property type="protein sequence ID" value="KAH7939714.1"/>
    <property type="molecule type" value="Genomic_DNA"/>
</dbReference>
<gene>
    <name evidence="2" type="ORF">HPB52_016309</name>
</gene>
<feature type="region of interest" description="Disordered" evidence="1">
    <location>
        <begin position="41"/>
        <end position="179"/>
    </location>
</feature>
<proteinExistence type="predicted"/>
<dbReference type="Proteomes" id="UP000821837">
    <property type="component" value="Chromosome 8"/>
</dbReference>
<accession>A0A9D4SPC8</accession>
<feature type="compositionally biased region" description="Basic and acidic residues" evidence="1">
    <location>
        <begin position="96"/>
        <end position="106"/>
    </location>
</feature>
<organism evidence="2 3">
    <name type="scientific">Rhipicephalus sanguineus</name>
    <name type="common">Brown dog tick</name>
    <name type="synonym">Ixodes sanguineus</name>
    <dbReference type="NCBI Taxonomy" id="34632"/>
    <lineage>
        <taxon>Eukaryota</taxon>
        <taxon>Metazoa</taxon>
        <taxon>Ecdysozoa</taxon>
        <taxon>Arthropoda</taxon>
        <taxon>Chelicerata</taxon>
        <taxon>Arachnida</taxon>
        <taxon>Acari</taxon>
        <taxon>Parasitiformes</taxon>
        <taxon>Ixodida</taxon>
        <taxon>Ixodoidea</taxon>
        <taxon>Ixodidae</taxon>
        <taxon>Rhipicephalinae</taxon>
        <taxon>Rhipicephalus</taxon>
        <taxon>Rhipicephalus</taxon>
    </lineage>
</organism>
<dbReference type="AlphaFoldDB" id="A0A9D4SPC8"/>
<evidence type="ECO:0000313" key="2">
    <source>
        <dbReference type="EMBL" id="KAH7939714.1"/>
    </source>
</evidence>
<sequence>MFRTAMVIAASIVAALLGCFIACIITRAFLGQPDYEESIAFASSSPATPEPEPRVQSERPPAYTDVLREQGPKDEGSEAAQAEQTGQQTNSVSSIPRDESDNEKEQGIGSSTGQHEDMDVTRAGTSAKRTLEDVSNEDAEPERTTGGEPATKAATLRRPSLRFKPNIAAGTRPPPKPPS</sequence>
<name>A0A9D4SPC8_RHISA</name>
<protein>
    <submittedName>
        <fullName evidence="2">Uncharacterized protein</fullName>
    </submittedName>
</protein>